<reference evidence="2 3" key="1">
    <citation type="submission" date="2019-06" db="EMBL/GenBank/DDBJ databases">
        <title>Draft genome sequence of the filamentous fungus Phialemoniopsis curvata isolated from diesel fuel.</title>
        <authorList>
            <person name="Varaljay V.A."/>
            <person name="Lyon W.J."/>
            <person name="Crouch A.L."/>
            <person name="Drake C.E."/>
            <person name="Hollomon J.M."/>
            <person name="Nadeau L.J."/>
            <person name="Nunn H.S."/>
            <person name="Stevenson B.S."/>
            <person name="Bojanowski C.L."/>
            <person name="Crookes-Goodson W.J."/>
        </authorList>
    </citation>
    <scope>NUCLEOTIDE SEQUENCE [LARGE SCALE GENOMIC DNA]</scope>
    <source>
        <strain evidence="2 3">D216</strain>
    </source>
</reference>
<dbReference type="EMBL" id="SKBQ01000049">
    <property type="protein sequence ID" value="TPX11404.1"/>
    <property type="molecule type" value="Genomic_DNA"/>
</dbReference>
<evidence type="ECO:0000256" key="1">
    <source>
        <dbReference type="SAM" id="Coils"/>
    </source>
</evidence>
<evidence type="ECO:0000313" key="3">
    <source>
        <dbReference type="Proteomes" id="UP000319257"/>
    </source>
</evidence>
<dbReference type="AlphaFoldDB" id="A0A507AY71"/>
<keyword evidence="3" id="KW-1185">Reference proteome</keyword>
<evidence type="ECO:0000313" key="2">
    <source>
        <dbReference type="EMBL" id="TPX11404.1"/>
    </source>
</evidence>
<dbReference type="GeneID" id="41975270"/>
<comment type="caution">
    <text evidence="2">The sequence shown here is derived from an EMBL/GenBank/DDBJ whole genome shotgun (WGS) entry which is preliminary data.</text>
</comment>
<proteinExistence type="predicted"/>
<sequence>MASPNMESPLVVAEATHDIVMDLGLVSIFGPCLGANDPDTMASCRLWMSRTLPRLLQRVLSNKQTLIRDLGESWYSSLDQLLTQRHETPGRLRADILEYTRATEGAIGNRKVYGGPLGTSGIELSVFFRSLGDIWTKDARKPDLAAAFSESLLQGAEEEMLTEMGLQYSTHSMRSAVKNICLLASWHHTKFLNRVLSILSIVDESKTNELITFVTEESNKANAEIDDLEDANAFLRHQLEASSRELAVKDRMIQDMMVRQDAAHTEQQLKYEQKVRELEEKLKAYQSGK</sequence>
<protein>
    <submittedName>
        <fullName evidence="2">Uncharacterized protein</fullName>
    </submittedName>
</protein>
<feature type="coiled-coil region" evidence="1">
    <location>
        <begin position="211"/>
        <end position="288"/>
    </location>
</feature>
<keyword evidence="1" id="KW-0175">Coiled coil</keyword>
<accession>A0A507AY71</accession>
<dbReference type="InParanoid" id="A0A507AY71"/>
<gene>
    <name evidence="2" type="ORF">E0L32_007823</name>
</gene>
<organism evidence="2 3">
    <name type="scientific">Thyridium curvatum</name>
    <dbReference type="NCBI Taxonomy" id="1093900"/>
    <lineage>
        <taxon>Eukaryota</taxon>
        <taxon>Fungi</taxon>
        <taxon>Dikarya</taxon>
        <taxon>Ascomycota</taxon>
        <taxon>Pezizomycotina</taxon>
        <taxon>Sordariomycetes</taxon>
        <taxon>Sordariomycetidae</taxon>
        <taxon>Thyridiales</taxon>
        <taxon>Thyridiaceae</taxon>
        <taxon>Thyridium</taxon>
    </lineage>
</organism>
<dbReference type="Proteomes" id="UP000319257">
    <property type="component" value="Unassembled WGS sequence"/>
</dbReference>
<name>A0A507AY71_9PEZI</name>
<dbReference type="RefSeq" id="XP_030993115.1">
    <property type="nucleotide sequence ID" value="XM_031142610.1"/>
</dbReference>